<proteinExistence type="predicted"/>
<evidence type="ECO:0000313" key="2">
    <source>
        <dbReference type="Proteomes" id="UP000011991"/>
    </source>
</evidence>
<accession>M5RPW3</accession>
<dbReference type="AlphaFoldDB" id="M5RPW3"/>
<sequence length="51" mass="5744">MHPKIGDANSVYDRIAASRHLSENKEMHQEMHVRNGMTAVIGVRKVGDDQL</sequence>
<dbReference type="Proteomes" id="UP000011991">
    <property type="component" value="Unassembled WGS sequence"/>
</dbReference>
<organism evidence="1 2">
    <name type="scientific">Rhodopirellula maiorica SM1</name>
    <dbReference type="NCBI Taxonomy" id="1265738"/>
    <lineage>
        <taxon>Bacteria</taxon>
        <taxon>Pseudomonadati</taxon>
        <taxon>Planctomycetota</taxon>
        <taxon>Planctomycetia</taxon>
        <taxon>Pirellulales</taxon>
        <taxon>Pirellulaceae</taxon>
        <taxon>Novipirellula</taxon>
    </lineage>
</organism>
<comment type="caution">
    <text evidence="1">The sequence shown here is derived from an EMBL/GenBank/DDBJ whole genome shotgun (WGS) entry which is preliminary data.</text>
</comment>
<reference evidence="1 2" key="1">
    <citation type="journal article" date="2013" name="Mar. Genomics">
        <title>Expression of sulfatases in Rhodopirellula baltica and the diversity of sulfatases in the genus Rhodopirellula.</title>
        <authorList>
            <person name="Wegner C.E."/>
            <person name="Richter-Heitmann T."/>
            <person name="Klindworth A."/>
            <person name="Klockow C."/>
            <person name="Richter M."/>
            <person name="Achstetter T."/>
            <person name="Glockner F.O."/>
            <person name="Harder J."/>
        </authorList>
    </citation>
    <scope>NUCLEOTIDE SEQUENCE [LARGE SCALE GENOMIC DNA]</scope>
    <source>
        <strain evidence="1 2">SM1</strain>
    </source>
</reference>
<protein>
    <submittedName>
        <fullName evidence="1">Uncharacterized protein</fullName>
    </submittedName>
</protein>
<keyword evidence="2" id="KW-1185">Reference proteome</keyword>
<evidence type="ECO:0000313" key="1">
    <source>
        <dbReference type="EMBL" id="EMI21256.1"/>
    </source>
</evidence>
<dbReference type="EMBL" id="ANOG01000265">
    <property type="protein sequence ID" value="EMI21256.1"/>
    <property type="molecule type" value="Genomic_DNA"/>
</dbReference>
<name>M5RPW3_9BACT</name>
<gene>
    <name evidence="1" type="ORF">RMSM_01816</name>
</gene>
<dbReference type="PATRIC" id="fig|1265738.3.peg.1807"/>